<dbReference type="FunFam" id="1.20.5.350:FF:000004">
    <property type="entry name" value="WupA, isoform I"/>
    <property type="match status" value="1"/>
</dbReference>
<dbReference type="InterPro" id="IPR038077">
    <property type="entry name" value="Troponin_sf"/>
</dbReference>
<reference evidence="7 8" key="1">
    <citation type="journal article" date="2018" name="Nat. Ecol. Evol.">
        <title>Genomic signatures of mitonuclear coevolution across populations of Tigriopus californicus.</title>
        <authorList>
            <person name="Barreto F.S."/>
            <person name="Watson E.T."/>
            <person name="Lima T.G."/>
            <person name="Willett C.S."/>
            <person name="Edmands S."/>
            <person name="Li W."/>
            <person name="Burton R.S."/>
        </authorList>
    </citation>
    <scope>NUCLEOTIDE SEQUENCE [LARGE SCALE GENOMIC DNA]</scope>
    <source>
        <strain evidence="7 8">San Diego</strain>
    </source>
</reference>
<comment type="caution">
    <text evidence="7">The sequence shown here is derived from an EMBL/GenBank/DDBJ whole genome shotgun (WGS) entry which is preliminary data.</text>
</comment>
<dbReference type="InterPro" id="IPR050875">
    <property type="entry name" value="Troponin_I"/>
</dbReference>
<feature type="compositionally biased region" description="Acidic residues" evidence="6">
    <location>
        <begin position="223"/>
        <end position="235"/>
    </location>
</feature>
<evidence type="ECO:0000256" key="6">
    <source>
        <dbReference type="SAM" id="MobiDB-lite"/>
    </source>
</evidence>
<sequence>MAMKSEMEKKKAEVRARLEAQSASRKKKGFMTPERKKKLRILLRKKAAEELKKEQERKSEERRRVIDQRCGQPKNVDTAAQGDLLAMCKEYYSRIVSIESTKYDLEKEVEFKDYQINELNIAVNDLRGKFIKPTLKKVSKYENKFAKLQKKAAEFNFRNQLKTVKKKEFTMDEEDPGKRPDWALGEKDGKAKAGGTEHSQSEAHSATPSNEPEASEANVPDEVHDDEIECADNQDDSALAADLTPVAEEIPA</sequence>
<dbReference type="EMBL" id="VCGU01000007">
    <property type="protein sequence ID" value="TRY73400.1"/>
    <property type="molecule type" value="Genomic_DNA"/>
</dbReference>
<evidence type="ECO:0000256" key="3">
    <source>
        <dbReference type="ARBA" id="ARBA00022990"/>
    </source>
</evidence>
<name>A0A553P6Z1_TIGCA</name>
<dbReference type="AlphaFoldDB" id="A0A553P6Z1"/>
<feature type="region of interest" description="Disordered" evidence="6">
    <location>
        <begin position="1"/>
        <end position="33"/>
    </location>
</feature>
<dbReference type="STRING" id="6832.A0A553P6Z1"/>
<feature type="compositionally biased region" description="Polar residues" evidence="6">
    <location>
        <begin position="202"/>
        <end position="212"/>
    </location>
</feature>
<keyword evidence="4" id="KW-0009">Actin-binding</keyword>
<evidence type="ECO:0000256" key="5">
    <source>
        <dbReference type="ARBA" id="ARBA00074692"/>
    </source>
</evidence>
<dbReference type="PANTHER" id="PTHR13738:SF1">
    <property type="entry name" value="TROPONIN I"/>
    <property type="match status" value="1"/>
</dbReference>
<evidence type="ECO:0000256" key="1">
    <source>
        <dbReference type="ARBA" id="ARBA00009930"/>
    </source>
</evidence>
<comment type="similarity">
    <text evidence="1">Belongs to the troponin I family.</text>
</comment>
<evidence type="ECO:0000313" key="8">
    <source>
        <dbReference type="Proteomes" id="UP000318571"/>
    </source>
</evidence>
<dbReference type="Proteomes" id="UP000318571">
    <property type="component" value="Chromosome 3"/>
</dbReference>
<feature type="compositionally biased region" description="Basic and acidic residues" evidence="6">
    <location>
        <begin position="166"/>
        <end position="191"/>
    </location>
</feature>
<evidence type="ECO:0000313" key="7">
    <source>
        <dbReference type="EMBL" id="TRY73400.1"/>
    </source>
</evidence>
<dbReference type="SUPFAM" id="SSF90250">
    <property type="entry name" value="Troponin coil-coiled subunits"/>
    <property type="match status" value="1"/>
</dbReference>
<dbReference type="PANTHER" id="PTHR13738">
    <property type="entry name" value="TROPONIN I"/>
    <property type="match status" value="1"/>
</dbReference>
<gene>
    <name evidence="7" type="ORF">TCAL_06972</name>
</gene>
<protein>
    <recommendedName>
        <fullName evidence="5">Troponin I</fullName>
    </recommendedName>
</protein>
<dbReference type="InterPro" id="IPR001978">
    <property type="entry name" value="Troponin"/>
</dbReference>
<evidence type="ECO:0000256" key="4">
    <source>
        <dbReference type="ARBA" id="ARBA00023203"/>
    </source>
</evidence>
<keyword evidence="3" id="KW-0007">Acetylation</keyword>
<dbReference type="OMA" id="KSMMVAK"/>
<dbReference type="Gene3D" id="1.20.5.350">
    <property type="match status" value="1"/>
</dbReference>
<proteinExistence type="inferred from homology"/>
<dbReference type="GO" id="GO:0003779">
    <property type="term" value="F:actin binding"/>
    <property type="evidence" value="ECO:0007669"/>
    <property type="project" value="UniProtKB-KW"/>
</dbReference>
<evidence type="ECO:0000256" key="2">
    <source>
        <dbReference type="ARBA" id="ARBA00022481"/>
    </source>
</evidence>
<accession>A0A553P6Z1</accession>
<feature type="region of interest" description="Disordered" evidence="6">
    <location>
        <begin position="165"/>
        <end position="252"/>
    </location>
</feature>
<keyword evidence="8" id="KW-1185">Reference proteome</keyword>
<dbReference type="Pfam" id="PF00992">
    <property type="entry name" value="Troponin"/>
    <property type="match status" value="1"/>
</dbReference>
<keyword evidence="2" id="KW-0488">Methylation</keyword>
<dbReference type="GO" id="GO:0006936">
    <property type="term" value="P:muscle contraction"/>
    <property type="evidence" value="ECO:0007669"/>
    <property type="project" value="TreeGrafter"/>
</dbReference>
<feature type="compositionally biased region" description="Basic residues" evidence="6">
    <location>
        <begin position="24"/>
        <end position="33"/>
    </location>
</feature>
<feature type="compositionally biased region" description="Basic and acidic residues" evidence="6">
    <location>
        <begin position="1"/>
        <end position="18"/>
    </location>
</feature>
<organism evidence="7 8">
    <name type="scientific">Tigriopus californicus</name>
    <name type="common">Marine copepod</name>
    <dbReference type="NCBI Taxonomy" id="6832"/>
    <lineage>
        <taxon>Eukaryota</taxon>
        <taxon>Metazoa</taxon>
        <taxon>Ecdysozoa</taxon>
        <taxon>Arthropoda</taxon>
        <taxon>Crustacea</taxon>
        <taxon>Multicrustacea</taxon>
        <taxon>Hexanauplia</taxon>
        <taxon>Copepoda</taxon>
        <taxon>Harpacticoida</taxon>
        <taxon>Harpacticidae</taxon>
        <taxon>Tigriopus</taxon>
    </lineage>
</organism>
<dbReference type="GO" id="GO:0005861">
    <property type="term" value="C:troponin complex"/>
    <property type="evidence" value="ECO:0007669"/>
    <property type="project" value="InterPro"/>
</dbReference>